<dbReference type="AlphaFoldDB" id="A0A5C3MU49"/>
<dbReference type="OrthoDB" id="3221775at2759"/>
<dbReference type="Proteomes" id="UP000305948">
    <property type="component" value="Unassembled WGS sequence"/>
</dbReference>
<evidence type="ECO:0000313" key="1">
    <source>
        <dbReference type="EMBL" id="TFK48473.1"/>
    </source>
</evidence>
<evidence type="ECO:0000313" key="2">
    <source>
        <dbReference type="Proteomes" id="UP000305948"/>
    </source>
</evidence>
<protein>
    <submittedName>
        <fullName evidence="1">Uncharacterized protein</fullName>
    </submittedName>
</protein>
<keyword evidence="2" id="KW-1185">Reference proteome</keyword>
<proteinExistence type="predicted"/>
<sequence>MASTFPDTGSDGETRTCTYLKRGWKAHLAATLKRSRTQIRSSGGLSLGGELPRSIDTLDEYLTAGTAKINVTDGDDHVWVRAGDSKAGRVGNEWRILIADVAAAVLGKRKEGSSSGQPSLVVRDPEDESWARRASAVELDLDSDDEQDVQHDLTRLAELTDMLSEAADIIRSQIPHKNRITEFNGVSPEVVAI</sequence>
<dbReference type="EMBL" id="ML213519">
    <property type="protein sequence ID" value="TFK48473.1"/>
    <property type="molecule type" value="Genomic_DNA"/>
</dbReference>
<name>A0A5C3MU49_9AGAM</name>
<organism evidence="1 2">
    <name type="scientific">Heliocybe sulcata</name>
    <dbReference type="NCBI Taxonomy" id="5364"/>
    <lineage>
        <taxon>Eukaryota</taxon>
        <taxon>Fungi</taxon>
        <taxon>Dikarya</taxon>
        <taxon>Basidiomycota</taxon>
        <taxon>Agaricomycotina</taxon>
        <taxon>Agaricomycetes</taxon>
        <taxon>Gloeophyllales</taxon>
        <taxon>Gloeophyllaceae</taxon>
        <taxon>Heliocybe</taxon>
    </lineage>
</organism>
<accession>A0A5C3MU49</accession>
<reference evidence="1 2" key="1">
    <citation type="journal article" date="2019" name="Nat. Ecol. Evol.">
        <title>Megaphylogeny resolves global patterns of mushroom evolution.</title>
        <authorList>
            <person name="Varga T."/>
            <person name="Krizsan K."/>
            <person name="Foldi C."/>
            <person name="Dima B."/>
            <person name="Sanchez-Garcia M."/>
            <person name="Sanchez-Ramirez S."/>
            <person name="Szollosi G.J."/>
            <person name="Szarkandi J.G."/>
            <person name="Papp V."/>
            <person name="Albert L."/>
            <person name="Andreopoulos W."/>
            <person name="Angelini C."/>
            <person name="Antonin V."/>
            <person name="Barry K.W."/>
            <person name="Bougher N.L."/>
            <person name="Buchanan P."/>
            <person name="Buyck B."/>
            <person name="Bense V."/>
            <person name="Catcheside P."/>
            <person name="Chovatia M."/>
            <person name="Cooper J."/>
            <person name="Damon W."/>
            <person name="Desjardin D."/>
            <person name="Finy P."/>
            <person name="Geml J."/>
            <person name="Haridas S."/>
            <person name="Hughes K."/>
            <person name="Justo A."/>
            <person name="Karasinski D."/>
            <person name="Kautmanova I."/>
            <person name="Kiss B."/>
            <person name="Kocsube S."/>
            <person name="Kotiranta H."/>
            <person name="LaButti K.M."/>
            <person name="Lechner B.E."/>
            <person name="Liimatainen K."/>
            <person name="Lipzen A."/>
            <person name="Lukacs Z."/>
            <person name="Mihaltcheva S."/>
            <person name="Morgado L.N."/>
            <person name="Niskanen T."/>
            <person name="Noordeloos M.E."/>
            <person name="Ohm R.A."/>
            <person name="Ortiz-Santana B."/>
            <person name="Ovrebo C."/>
            <person name="Racz N."/>
            <person name="Riley R."/>
            <person name="Savchenko A."/>
            <person name="Shiryaev A."/>
            <person name="Soop K."/>
            <person name="Spirin V."/>
            <person name="Szebenyi C."/>
            <person name="Tomsovsky M."/>
            <person name="Tulloss R.E."/>
            <person name="Uehling J."/>
            <person name="Grigoriev I.V."/>
            <person name="Vagvolgyi C."/>
            <person name="Papp T."/>
            <person name="Martin F.M."/>
            <person name="Miettinen O."/>
            <person name="Hibbett D.S."/>
            <person name="Nagy L.G."/>
        </authorList>
    </citation>
    <scope>NUCLEOTIDE SEQUENCE [LARGE SCALE GENOMIC DNA]</scope>
    <source>
        <strain evidence="1 2">OMC1185</strain>
    </source>
</reference>
<gene>
    <name evidence="1" type="ORF">OE88DRAFT_1727747</name>
</gene>